<feature type="compositionally biased region" description="Acidic residues" evidence="1">
    <location>
        <begin position="57"/>
        <end position="94"/>
    </location>
</feature>
<dbReference type="AlphaFoldDB" id="A0AAW2W1H8"/>
<reference evidence="2" key="1">
    <citation type="submission" date="2020-06" db="EMBL/GenBank/DDBJ databases">
        <authorList>
            <person name="Li T."/>
            <person name="Hu X."/>
            <person name="Zhang T."/>
            <person name="Song X."/>
            <person name="Zhang H."/>
            <person name="Dai N."/>
            <person name="Sheng W."/>
            <person name="Hou X."/>
            <person name="Wei L."/>
        </authorList>
    </citation>
    <scope>NUCLEOTIDE SEQUENCE</scope>
    <source>
        <strain evidence="2">G02</strain>
        <tissue evidence="2">Leaf</tissue>
    </source>
</reference>
<evidence type="ECO:0000256" key="1">
    <source>
        <dbReference type="SAM" id="MobiDB-lite"/>
    </source>
</evidence>
<comment type="caution">
    <text evidence="2">The sequence shown here is derived from an EMBL/GenBank/DDBJ whole genome shotgun (WGS) entry which is preliminary data.</text>
</comment>
<reference evidence="2" key="2">
    <citation type="journal article" date="2024" name="Plant">
        <title>Genomic evolution and insights into agronomic trait innovations of Sesamum species.</title>
        <authorList>
            <person name="Miao H."/>
            <person name="Wang L."/>
            <person name="Qu L."/>
            <person name="Liu H."/>
            <person name="Sun Y."/>
            <person name="Le M."/>
            <person name="Wang Q."/>
            <person name="Wei S."/>
            <person name="Zheng Y."/>
            <person name="Lin W."/>
            <person name="Duan Y."/>
            <person name="Cao H."/>
            <person name="Xiong S."/>
            <person name="Wang X."/>
            <person name="Wei L."/>
            <person name="Li C."/>
            <person name="Ma Q."/>
            <person name="Ju M."/>
            <person name="Zhao R."/>
            <person name="Li G."/>
            <person name="Mu C."/>
            <person name="Tian Q."/>
            <person name="Mei H."/>
            <person name="Zhang T."/>
            <person name="Gao T."/>
            <person name="Zhang H."/>
        </authorList>
    </citation>
    <scope>NUCLEOTIDE SEQUENCE</scope>
    <source>
        <strain evidence="2">G02</strain>
    </source>
</reference>
<protein>
    <submittedName>
        <fullName evidence="2">Nardilysin-like</fullName>
    </submittedName>
</protein>
<dbReference type="EMBL" id="JACGWJ010000002">
    <property type="protein sequence ID" value="KAL0435096.1"/>
    <property type="molecule type" value="Genomic_DNA"/>
</dbReference>
<name>A0AAW2W1H8_SESRA</name>
<gene>
    <name evidence="2" type="ORF">Sradi_0217500</name>
</gene>
<organism evidence="2">
    <name type="scientific">Sesamum radiatum</name>
    <name type="common">Black benniseed</name>
    <dbReference type="NCBI Taxonomy" id="300843"/>
    <lineage>
        <taxon>Eukaryota</taxon>
        <taxon>Viridiplantae</taxon>
        <taxon>Streptophyta</taxon>
        <taxon>Embryophyta</taxon>
        <taxon>Tracheophyta</taxon>
        <taxon>Spermatophyta</taxon>
        <taxon>Magnoliopsida</taxon>
        <taxon>eudicotyledons</taxon>
        <taxon>Gunneridae</taxon>
        <taxon>Pentapetalae</taxon>
        <taxon>asterids</taxon>
        <taxon>lamiids</taxon>
        <taxon>Lamiales</taxon>
        <taxon>Pedaliaceae</taxon>
        <taxon>Sesamum</taxon>
    </lineage>
</organism>
<sequence length="113" mass="12987">MAVGGCAFSSDDVVVKSPNDRRLYRFIRLSNGLCALLVHDPEIYSDQPAGETKPENMESELEEEDEEEDGEEEDEDEEEDDDEEDEDEEENEEVNELKGSVEKKVTFFSTWML</sequence>
<feature type="region of interest" description="Disordered" evidence="1">
    <location>
        <begin position="42"/>
        <end position="100"/>
    </location>
</feature>
<dbReference type="Gene3D" id="3.30.830.10">
    <property type="entry name" value="Metalloenzyme, LuxS/M16 peptidase-like"/>
    <property type="match status" value="1"/>
</dbReference>
<evidence type="ECO:0000313" key="2">
    <source>
        <dbReference type="EMBL" id="KAL0435096.1"/>
    </source>
</evidence>
<proteinExistence type="predicted"/>
<accession>A0AAW2W1H8</accession>